<dbReference type="EMBL" id="JAUIZM010000004">
    <property type="protein sequence ID" value="KAK1388804.1"/>
    <property type="molecule type" value="Genomic_DNA"/>
</dbReference>
<dbReference type="AlphaFoldDB" id="A0AAD8MXL5"/>
<dbReference type="PANTHER" id="PTHR33785">
    <property type="entry name" value="OS06G0550800 PROTEIN"/>
    <property type="match status" value="1"/>
</dbReference>
<keyword evidence="2" id="KW-1185">Reference proteome</keyword>
<reference evidence="1" key="2">
    <citation type="submission" date="2023-05" db="EMBL/GenBank/DDBJ databases">
        <authorList>
            <person name="Schelkunov M.I."/>
        </authorList>
    </citation>
    <scope>NUCLEOTIDE SEQUENCE</scope>
    <source>
        <strain evidence="1">Hsosn_3</strain>
        <tissue evidence="1">Leaf</tissue>
    </source>
</reference>
<name>A0AAD8MXL5_9APIA</name>
<gene>
    <name evidence="1" type="ORF">POM88_016982</name>
</gene>
<dbReference type="Proteomes" id="UP001237642">
    <property type="component" value="Unassembled WGS sequence"/>
</dbReference>
<evidence type="ECO:0000313" key="1">
    <source>
        <dbReference type="EMBL" id="KAK1388804.1"/>
    </source>
</evidence>
<proteinExistence type="predicted"/>
<comment type="caution">
    <text evidence="1">The sequence shown here is derived from an EMBL/GenBank/DDBJ whole genome shotgun (WGS) entry which is preliminary data.</text>
</comment>
<dbReference type="Pfam" id="PF07939">
    <property type="entry name" value="DUF1685"/>
    <property type="match status" value="1"/>
</dbReference>
<reference evidence="1" key="1">
    <citation type="submission" date="2023-02" db="EMBL/GenBank/DDBJ databases">
        <title>Genome of toxic invasive species Heracleum sosnowskyi carries increased number of genes despite the absence of recent whole-genome duplications.</title>
        <authorList>
            <person name="Schelkunov M."/>
            <person name="Shtratnikova V."/>
            <person name="Makarenko M."/>
            <person name="Klepikova A."/>
            <person name="Omelchenko D."/>
            <person name="Novikova G."/>
            <person name="Obukhova E."/>
            <person name="Bogdanov V."/>
            <person name="Penin A."/>
            <person name="Logacheva M."/>
        </authorList>
    </citation>
    <scope>NUCLEOTIDE SEQUENCE</scope>
    <source>
        <strain evidence="1">Hsosn_3</strain>
        <tissue evidence="1">Leaf</tissue>
    </source>
</reference>
<organism evidence="1 2">
    <name type="scientific">Heracleum sosnowskyi</name>
    <dbReference type="NCBI Taxonomy" id="360622"/>
    <lineage>
        <taxon>Eukaryota</taxon>
        <taxon>Viridiplantae</taxon>
        <taxon>Streptophyta</taxon>
        <taxon>Embryophyta</taxon>
        <taxon>Tracheophyta</taxon>
        <taxon>Spermatophyta</taxon>
        <taxon>Magnoliopsida</taxon>
        <taxon>eudicotyledons</taxon>
        <taxon>Gunneridae</taxon>
        <taxon>Pentapetalae</taxon>
        <taxon>asterids</taxon>
        <taxon>campanulids</taxon>
        <taxon>Apiales</taxon>
        <taxon>Apiaceae</taxon>
        <taxon>Apioideae</taxon>
        <taxon>apioid superclade</taxon>
        <taxon>Tordylieae</taxon>
        <taxon>Tordyliinae</taxon>
        <taxon>Heracleum</taxon>
    </lineage>
</organism>
<sequence length="212" mass="24104">MEAEEVLKLYDSYWFDIDIFTTKQAFPETISADFQHQEPSLSPSVQTGSRSLHCLCSDTSFSLSSQTPDSVIVVTKLETVFCGIKAKDEDVEIPVTRKKVDKKKQRRNKKGSKSLTDLEFEELKGFMDLGFVFTEEDKDSRLVSIIPGLQRSRIQGDEYKVSRPYLSEAWAVLDQTKVTNQLINWRLQIPNGEIGMKDLLRGWAQSVASTVK</sequence>
<dbReference type="PANTHER" id="PTHR33785:SF12">
    <property type="entry name" value="DUF1685 FAMILY PROTEIN"/>
    <property type="match status" value="1"/>
</dbReference>
<evidence type="ECO:0000313" key="2">
    <source>
        <dbReference type="Proteomes" id="UP001237642"/>
    </source>
</evidence>
<accession>A0AAD8MXL5</accession>
<protein>
    <submittedName>
        <fullName evidence="1">Fetuin-B like</fullName>
    </submittedName>
</protein>
<dbReference type="InterPro" id="IPR012881">
    <property type="entry name" value="DUF1685"/>
</dbReference>